<dbReference type="Proteomes" id="UP001327560">
    <property type="component" value="Chromosome 7"/>
</dbReference>
<comment type="subcellular location">
    <subcellularLocation>
        <location evidence="1">Nucleus</location>
    </subcellularLocation>
</comment>
<organism evidence="13 14">
    <name type="scientific">Canna indica</name>
    <name type="common">Indian-shot</name>
    <dbReference type="NCBI Taxonomy" id="4628"/>
    <lineage>
        <taxon>Eukaryota</taxon>
        <taxon>Viridiplantae</taxon>
        <taxon>Streptophyta</taxon>
        <taxon>Embryophyta</taxon>
        <taxon>Tracheophyta</taxon>
        <taxon>Spermatophyta</taxon>
        <taxon>Magnoliopsida</taxon>
        <taxon>Liliopsida</taxon>
        <taxon>Zingiberales</taxon>
        <taxon>Cannaceae</taxon>
        <taxon>Canna</taxon>
    </lineage>
</organism>
<keyword evidence="6" id="KW-0287">Flowering</keyword>
<keyword evidence="3" id="KW-0677">Repeat</keyword>
<feature type="region of interest" description="Disordered" evidence="10">
    <location>
        <begin position="440"/>
        <end position="500"/>
    </location>
</feature>
<gene>
    <name evidence="13" type="ORF">Cni_G22306</name>
</gene>
<dbReference type="PRINTS" id="PR00961">
    <property type="entry name" value="HUDSXLRNA"/>
</dbReference>
<dbReference type="InterPro" id="IPR036020">
    <property type="entry name" value="WW_dom_sf"/>
</dbReference>
<dbReference type="PANTHER" id="PTHR24012">
    <property type="entry name" value="RNA BINDING PROTEIN"/>
    <property type="match status" value="1"/>
</dbReference>
<dbReference type="EMBL" id="CP136896">
    <property type="protein sequence ID" value="WOL13536.1"/>
    <property type="molecule type" value="Genomic_DNA"/>
</dbReference>
<dbReference type="SUPFAM" id="SSF51045">
    <property type="entry name" value="WW domain"/>
    <property type="match status" value="1"/>
</dbReference>
<feature type="region of interest" description="Disordered" evidence="10">
    <location>
        <begin position="1"/>
        <end position="121"/>
    </location>
</feature>
<dbReference type="CDD" id="cd00201">
    <property type="entry name" value="WW"/>
    <property type="match status" value="1"/>
</dbReference>
<evidence type="ECO:0000256" key="10">
    <source>
        <dbReference type="SAM" id="MobiDB-lite"/>
    </source>
</evidence>
<dbReference type="InterPro" id="IPR035979">
    <property type="entry name" value="RBD_domain_sf"/>
</dbReference>
<proteinExistence type="predicted"/>
<feature type="compositionally biased region" description="Basic and acidic residues" evidence="10">
    <location>
        <begin position="1"/>
        <end position="26"/>
    </location>
</feature>
<dbReference type="Gene3D" id="3.30.70.330">
    <property type="match status" value="2"/>
</dbReference>
<evidence type="ECO:0000256" key="6">
    <source>
        <dbReference type="ARBA" id="ARBA00023089"/>
    </source>
</evidence>
<evidence type="ECO:0000256" key="4">
    <source>
        <dbReference type="ARBA" id="ARBA00022782"/>
    </source>
</evidence>
<evidence type="ECO:0000313" key="14">
    <source>
        <dbReference type="Proteomes" id="UP001327560"/>
    </source>
</evidence>
<accession>A0AAQ3QI50</accession>
<dbReference type="InterPro" id="IPR001202">
    <property type="entry name" value="WW_dom"/>
</dbReference>
<dbReference type="InterPro" id="IPR000504">
    <property type="entry name" value="RRM_dom"/>
</dbReference>
<dbReference type="Pfam" id="PF00397">
    <property type="entry name" value="WW"/>
    <property type="match status" value="1"/>
</dbReference>
<feature type="compositionally biased region" description="Low complexity" evidence="10">
    <location>
        <begin position="680"/>
        <end position="695"/>
    </location>
</feature>
<keyword evidence="2" id="KW-0217">Developmental protein</keyword>
<feature type="compositionally biased region" description="Polar residues" evidence="10">
    <location>
        <begin position="440"/>
        <end position="456"/>
    </location>
</feature>
<evidence type="ECO:0000256" key="5">
    <source>
        <dbReference type="ARBA" id="ARBA00022884"/>
    </source>
</evidence>
<protein>
    <recommendedName>
        <fullName evidence="8">Flowering time control protein FCA</fullName>
    </recommendedName>
</protein>
<dbReference type="InterPro" id="IPR012677">
    <property type="entry name" value="Nucleotide-bd_a/b_plait_sf"/>
</dbReference>
<keyword evidence="4" id="KW-0221">Differentiation</keyword>
<feature type="compositionally biased region" description="Polar residues" evidence="10">
    <location>
        <begin position="696"/>
        <end position="711"/>
    </location>
</feature>
<evidence type="ECO:0000313" key="13">
    <source>
        <dbReference type="EMBL" id="WOL13536.1"/>
    </source>
</evidence>
<sequence>MDRHRADRFDERPGDRFDDRFGDGSGRRMPSRWSSGSPTERHPRYPRGGSGGGSEGFSGGGGSSGAGGRFHPYRGPQDFPPPPGGGFRGGDPGGFGPPAPMGGPRRGFSGRGGSPDRTGGNKFAKLFIGAVPRTATEEDIRPLFEEHGDVIEVAFIKDRKTGEQQGCCFVKYATSDEADRAIRALHNQYTLPGGTGPIQVRYADGDRNHPGAAEDKLFVASLNKQATPKEIEEIFSPYGRVEDVYIMRDSSGQSRGCGFVKFSNRDMAAAALSALNGTFVMRGCDQPLVVRFADPKRPRTGDQRNGPAFGGPGFSPRSEAALVIRPTADLDEPRNGRKPQDGWHPMSPEVLGASSQPNSHGPGGLMGVKGGSAAPSDSGMFGLTAGANSGSVSSISMPPSQQGFNPSMAAGPPFVGQQISPLQKPLMPPQSFPLLKLHNQQTSAAHPHSLNLQTPPQHLGQLQIPQSGGPNTNQNIPSQQLPGLGGPASSQPLAQHNASSVSMQAPLNLQSQAMPATANLPQFATSNVTPQLLQQPLQQFPSQVPQMLLQQQAQALQSSFQSSQQAIFQLQQQLQQMQQQQHLSDATKLQTAWSGSQSASIHPACTAASTTSVMPTTASVNTSAAVPMSCNWTEHTSPDGFKYYYNSVTQESKWEKPEELTLFEQQQKLLLLQQQHQQQQQQQHQQQEQKLSFQQVPSPSNSQSHMHVQPSQQILAAQVQPHMMRQQAQLQLQPMHLYQSSGGAAQQNVPELNYAQLKAPGSVIVPAKAQQGIPAAQDWASKNKPAGS</sequence>
<evidence type="ECO:0000256" key="8">
    <source>
        <dbReference type="ARBA" id="ARBA00071861"/>
    </source>
</evidence>
<dbReference type="FunFam" id="3.30.70.330:FF:000332">
    <property type="entry name" value="flowering time control protein FCA isoform X2"/>
    <property type="match status" value="1"/>
</dbReference>
<dbReference type="PROSITE" id="PS50020">
    <property type="entry name" value="WW_DOMAIN_2"/>
    <property type="match status" value="1"/>
</dbReference>
<reference evidence="13 14" key="1">
    <citation type="submission" date="2023-10" db="EMBL/GenBank/DDBJ databases">
        <title>Chromosome-scale genome assembly provides insights into flower coloration mechanisms of Canna indica.</title>
        <authorList>
            <person name="Li C."/>
        </authorList>
    </citation>
    <scope>NUCLEOTIDE SEQUENCE [LARGE SCALE GENOMIC DNA]</scope>
    <source>
        <tissue evidence="13">Flower</tissue>
    </source>
</reference>
<evidence type="ECO:0000259" key="12">
    <source>
        <dbReference type="PROSITE" id="PS50102"/>
    </source>
</evidence>
<keyword evidence="14" id="KW-1185">Reference proteome</keyword>
<feature type="domain" description="RRM" evidence="12">
    <location>
        <begin position="215"/>
        <end position="295"/>
    </location>
</feature>
<dbReference type="GO" id="GO:0003723">
    <property type="term" value="F:RNA binding"/>
    <property type="evidence" value="ECO:0007669"/>
    <property type="project" value="UniProtKB-UniRule"/>
</dbReference>
<feature type="compositionally biased region" description="Polar residues" evidence="10">
    <location>
        <begin position="488"/>
        <end position="500"/>
    </location>
</feature>
<evidence type="ECO:0000256" key="7">
    <source>
        <dbReference type="ARBA" id="ARBA00023242"/>
    </source>
</evidence>
<feature type="region of interest" description="Disordered" evidence="10">
    <location>
        <begin position="680"/>
        <end position="711"/>
    </location>
</feature>
<feature type="domain" description="RRM" evidence="12">
    <location>
        <begin position="124"/>
        <end position="205"/>
    </location>
</feature>
<keyword evidence="7" id="KW-0539">Nucleus</keyword>
<feature type="compositionally biased region" description="Polar residues" evidence="10">
    <location>
        <begin position="463"/>
        <end position="481"/>
    </location>
</feature>
<dbReference type="GO" id="GO:0009908">
    <property type="term" value="P:flower development"/>
    <property type="evidence" value="ECO:0007669"/>
    <property type="project" value="UniProtKB-KW"/>
</dbReference>
<dbReference type="SMART" id="SM00456">
    <property type="entry name" value="WW"/>
    <property type="match status" value="1"/>
</dbReference>
<dbReference type="SMART" id="SM00360">
    <property type="entry name" value="RRM"/>
    <property type="match status" value="2"/>
</dbReference>
<dbReference type="Pfam" id="PF00076">
    <property type="entry name" value="RRM_1"/>
    <property type="match status" value="2"/>
</dbReference>
<feature type="region of interest" description="Disordered" evidence="10">
    <location>
        <begin position="295"/>
        <end position="363"/>
    </location>
</feature>
<feature type="compositionally biased region" description="Basic and acidic residues" evidence="10">
    <location>
        <begin position="331"/>
        <end position="341"/>
    </location>
</feature>
<dbReference type="AlphaFoldDB" id="A0AAQ3QI50"/>
<feature type="compositionally biased region" description="Gly residues" evidence="10">
    <location>
        <begin position="85"/>
        <end position="94"/>
    </location>
</feature>
<evidence type="ECO:0000256" key="9">
    <source>
        <dbReference type="PROSITE-ProRule" id="PRU00176"/>
    </source>
</evidence>
<dbReference type="FunFam" id="3.30.70.330:FF:000374">
    <property type="entry name" value="Flowering time control protein FCA"/>
    <property type="match status" value="1"/>
</dbReference>
<evidence type="ECO:0000256" key="3">
    <source>
        <dbReference type="ARBA" id="ARBA00022737"/>
    </source>
</evidence>
<dbReference type="GO" id="GO:1990904">
    <property type="term" value="C:ribonucleoprotein complex"/>
    <property type="evidence" value="ECO:0007669"/>
    <property type="project" value="InterPro"/>
</dbReference>
<evidence type="ECO:0000259" key="11">
    <source>
        <dbReference type="PROSITE" id="PS50020"/>
    </source>
</evidence>
<dbReference type="GO" id="GO:0005634">
    <property type="term" value="C:nucleus"/>
    <property type="evidence" value="ECO:0007669"/>
    <property type="project" value="UniProtKB-SubCell"/>
</dbReference>
<feature type="compositionally biased region" description="Gly residues" evidence="10">
    <location>
        <begin position="48"/>
        <end position="68"/>
    </location>
</feature>
<keyword evidence="5 9" id="KW-0694">RNA-binding</keyword>
<dbReference type="Gene3D" id="2.20.70.10">
    <property type="match status" value="1"/>
</dbReference>
<dbReference type="GO" id="GO:0030154">
    <property type="term" value="P:cell differentiation"/>
    <property type="evidence" value="ECO:0007669"/>
    <property type="project" value="UniProtKB-KW"/>
</dbReference>
<evidence type="ECO:0000256" key="2">
    <source>
        <dbReference type="ARBA" id="ARBA00022473"/>
    </source>
</evidence>
<feature type="domain" description="WW" evidence="11">
    <location>
        <begin position="626"/>
        <end position="659"/>
    </location>
</feature>
<dbReference type="InterPro" id="IPR002343">
    <property type="entry name" value="Hud_Sxl_RNA"/>
</dbReference>
<dbReference type="SUPFAM" id="SSF54928">
    <property type="entry name" value="RNA-binding domain, RBD"/>
    <property type="match status" value="2"/>
</dbReference>
<name>A0AAQ3QI50_9LILI</name>
<evidence type="ECO:0000256" key="1">
    <source>
        <dbReference type="ARBA" id="ARBA00004123"/>
    </source>
</evidence>
<dbReference type="PROSITE" id="PS50102">
    <property type="entry name" value="RRM"/>
    <property type="match status" value="2"/>
</dbReference>